<dbReference type="GO" id="GO:0005737">
    <property type="term" value="C:cytoplasm"/>
    <property type="evidence" value="ECO:0007669"/>
    <property type="project" value="UniProtKB-SubCell"/>
</dbReference>
<comment type="caution">
    <text evidence="10">The sequence shown here is derived from an EMBL/GenBank/DDBJ whole genome shotgun (WGS) entry which is preliminary data.</text>
</comment>
<dbReference type="SUPFAM" id="SSF55486">
    <property type="entry name" value="Metalloproteases ('zincins'), catalytic domain"/>
    <property type="match status" value="1"/>
</dbReference>
<dbReference type="PANTHER" id="PTHR46986:SF1">
    <property type="entry name" value="ENDORIBONUCLEASE YBEY, CHLOROPLASTIC"/>
    <property type="match status" value="1"/>
</dbReference>
<dbReference type="Pfam" id="PF02130">
    <property type="entry name" value="YbeY"/>
    <property type="match status" value="1"/>
</dbReference>
<dbReference type="InterPro" id="IPR023091">
    <property type="entry name" value="MetalPrtase_cat_dom_sf_prd"/>
</dbReference>
<proteinExistence type="inferred from homology"/>
<accession>A0A1E3A2M3</accession>
<dbReference type="PATRIC" id="fig|1432052.3.peg.6855"/>
<dbReference type="EMBL" id="MCGI01000009">
    <property type="protein sequence ID" value="ODM02651.1"/>
    <property type="molecule type" value="Genomic_DNA"/>
</dbReference>
<comment type="function">
    <text evidence="9">Single strand-specific metallo-endoribonuclease involved in late-stage 70S ribosome quality control and in maturation of the 3' terminus of the 16S rRNA.</text>
</comment>
<organism evidence="10 11">
    <name type="scientific">Eisenbergiella tayi</name>
    <dbReference type="NCBI Taxonomy" id="1432052"/>
    <lineage>
        <taxon>Bacteria</taxon>
        <taxon>Bacillati</taxon>
        <taxon>Bacillota</taxon>
        <taxon>Clostridia</taxon>
        <taxon>Lachnospirales</taxon>
        <taxon>Lachnospiraceae</taxon>
        <taxon>Eisenbergiella</taxon>
    </lineage>
</organism>
<feature type="binding site" evidence="9">
    <location>
        <position position="141"/>
    </location>
    <ligand>
        <name>Zn(2+)</name>
        <dbReference type="ChEBI" id="CHEBI:29105"/>
        <note>catalytic</note>
    </ligand>
</feature>
<dbReference type="GO" id="GO:0006364">
    <property type="term" value="P:rRNA processing"/>
    <property type="evidence" value="ECO:0007669"/>
    <property type="project" value="UniProtKB-UniRule"/>
</dbReference>
<evidence type="ECO:0000256" key="4">
    <source>
        <dbReference type="ARBA" id="ARBA00022722"/>
    </source>
</evidence>
<keyword evidence="2 9" id="KW-0690">Ribosome biogenesis</keyword>
<evidence type="ECO:0000256" key="2">
    <source>
        <dbReference type="ARBA" id="ARBA00022517"/>
    </source>
</evidence>
<evidence type="ECO:0000256" key="7">
    <source>
        <dbReference type="ARBA" id="ARBA00022801"/>
    </source>
</evidence>
<keyword evidence="4 9" id="KW-0540">Nuclease</keyword>
<dbReference type="GO" id="GO:0004222">
    <property type="term" value="F:metalloendopeptidase activity"/>
    <property type="evidence" value="ECO:0007669"/>
    <property type="project" value="InterPro"/>
</dbReference>
<evidence type="ECO:0000256" key="8">
    <source>
        <dbReference type="ARBA" id="ARBA00022833"/>
    </source>
</evidence>
<dbReference type="AlphaFoldDB" id="A0A1E3A2M3"/>
<dbReference type="Gene3D" id="3.40.390.30">
    <property type="entry name" value="Metalloproteases ('zincins'), catalytic domain"/>
    <property type="match status" value="1"/>
</dbReference>
<dbReference type="Proteomes" id="UP000095003">
    <property type="component" value="Unassembled WGS sequence"/>
</dbReference>
<feature type="binding site" evidence="9">
    <location>
        <position position="135"/>
    </location>
    <ligand>
        <name>Zn(2+)</name>
        <dbReference type="ChEBI" id="CHEBI:29105"/>
        <note>catalytic</note>
    </ligand>
</feature>
<feature type="binding site" evidence="9">
    <location>
        <position position="131"/>
    </location>
    <ligand>
        <name>Zn(2+)</name>
        <dbReference type="ChEBI" id="CHEBI:29105"/>
        <note>catalytic</note>
    </ligand>
</feature>
<protein>
    <recommendedName>
        <fullName evidence="9">Endoribonuclease YbeY</fullName>
        <ecNumber evidence="9">3.1.-.-</ecNumber>
    </recommendedName>
</protein>
<keyword evidence="5 9" id="KW-0479">Metal-binding</keyword>
<comment type="cofactor">
    <cofactor evidence="9">
        <name>Zn(2+)</name>
        <dbReference type="ChEBI" id="CHEBI:29105"/>
    </cofactor>
    <text evidence="9">Binds 1 zinc ion.</text>
</comment>
<comment type="similarity">
    <text evidence="1 9">Belongs to the endoribonuclease YbeY family.</text>
</comment>
<evidence type="ECO:0000256" key="3">
    <source>
        <dbReference type="ARBA" id="ARBA00022552"/>
    </source>
</evidence>
<comment type="subcellular location">
    <subcellularLocation>
        <location evidence="9">Cytoplasm</location>
    </subcellularLocation>
</comment>
<keyword evidence="6 9" id="KW-0255">Endonuclease</keyword>
<dbReference type="GO" id="GO:0004521">
    <property type="term" value="F:RNA endonuclease activity"/>
    <property type="evidence" value="ECO:0007669"/>
    <property type="project" value="UniProtKB-UniRule"/>
</dbReference>
<evidence type="ECO:0000256" key="6">
    <source>
        <dbReference type="ARBA" id="ARBA00022759"/>
    </source>
</evidence>
<dbReference type="InterPro" id="IPR002036">
    <property type="entry name" value="YbeY"/>
</dbReference>
<evidence type="ECO:0000313" key="10">
    <source>
        <dbReference type="EMBL" id="ODM02651.1"/>
    </source>
</evidence>
<reference evidence="10 11" key="1">
    <citation type="submission" date="2016-07" db="EMBL/GenBank/DDBJ databases">
        <title>Characterization of isolates of Eisenbergiella tayi derived from blood cultures, using whole genome sequencing.</title>
        <authorList>
            <person name="Burdz T."/>
            <person name="Wiebe D."/>
            <person name="Huynh C."/>
            <person name="Bernard K."/>
        </authorList>
    </citation>
    <scope>NUCLEOTIDE SEQUENCE [LARGE SCALE GENOMIC DNA]</scope>
    <source>
        <strain evidence="10 11">NML 120489</strain>
    </source>
</reference>
<name>A0A1E3A2M3_9FIRM</name>
<keyword evidence="7 9" id="KW-0378">Hydrolase</keyword>
<evidence type="ECO:0000313" key="11">
    <source>
        <dbReference type="Proteomes" id="UP000095003"/>
    </source>
</evidence>
<dbReference type="HAMAP" id="MF_00009">
    <property type="entry name" value="Endoribonucl_YbeY"/>
    <property type="match status" value="1"/>
</dbReference>
<evidence type="ECO:0000256" key="5">
    <source>
        <dbReference type="ARBA" id="ARBA00022723"/>
    </source>
</evidence>
<evidence type="ECO:0000256" key="9">
    <source>
        <dbReference type="HAMAP-Rule" id="MF_00009"/>
    </source>
</evidence>
<evidence type="ECO:0000256" key="1">
    <source>
        <dbReference type="ARBA" id="ARBA00010875"/>
    </source>
</evidence>
<sequence>MTIFVENETDYIFPFDPIETASLVAGEVLEEENCPYETEINILITDNEGIRMYNREYRNIDRETDVLSFPNVPFELPSDFSVAEEMEADCFQPDSGELILGDIILSCDRILEQAESFGHSIRREYAFLIAHSMLHLCGYDHMEPDEASVMEEKQNHVLDRLGITRDISD</sequence>
<dbReference type="GO" id="GO:0008270">
    <property type="term" value="F:zinc ion binding"/>
    <property type="evidence" value="ECO:0007669"/>
    <property type="project" value="UniProtKB-UniRule"/>
</dbReference>
<keyword evidence="3 9" id="KW-0698">rRNA processing</keyword>
<gene>
    <name evidence="9 10" type="primary">ybeY</name>
    <name evidence="10" type="ORF">BEH84_06206</name>
</gene>
<dbReference type="GeneID" id="93304186"/>
<keyword evidence="8 9" id="KW-0862">Zinc</keyword>
<dbReference type="PANTHER" id="PTHR46986">
    <property type="entry name" value="ENDORIBONUCLEASE YBEY, CHLOROPLASTIC"/>
    <property type="match status" value="1"/>
</dbReference>
<dbReference type="NCBIfam" id="TIGR00043">
    <property type="entry name" value="rRNA maturation RNase YbeY"/>
    <property type="match status" value="1"/>
</dbReference>
<dbReference type="RefSeq" id="WP_044969062.1">
    <property type="nucleotide sequence ID" value="NZ_DBFYTC010000066.1"/>
</dbReference>
<dbReference type="EC" id="3.1.-.-" evidence="9"/>
<keyword evidence="9" id="KW-0963">Cytoplasm</keyword>